<dbReference type="InterPro" id="IPR007343">
    <property type="entry name" value="Uncharacterised_pept_Zn_put"/>
</dbReference>
<evidence type="ECO:0000256" key="3">
    <source>
        <dbReference type="ARBA" id="ARBA00022989"/>
    </source>
</evidence>
<evidence type="ECO:0000256" key="5">
    <source>
        <dbReference type="SAM" id="SignalP"/>
    </source>
</evidence>
<sequence length="260" mass="28761">MPIMRITGLICGVVLSLALLGNTAHATTYPIRDRVLTANKLYSAGELQASRCTERKVKPNDVALAKSYLTKVFNCLNTSWGAYFKRAGLPFSPAAIGFITKKKRFCGEAWGGAAGKYCPAERRFVILLDKDLLADPSDLFLFGLAAHEYGHHLQNITGIDRAYEEHPYSGKNELNEQSRRGELQAECLAGVFIGSVWDSLDRTEEDWEYMLDVQRESGDEHTKVRDHGKGRNIAAWLNRGFEAVSPAACNTWAASSAKVS</sequence>
<name>A0ABP5PB14_9ACTN</name>
<reference evidence="7" key="1">
    <citation type="journal article" date="2019" name="Int. J. Syst. Evol. Microbiol.">
        <title>The Global Catalogue of Microorganisms (GCM) 10K type strain sequencing project: providing services to taxonomists for standard genome sequencing and annotation.</title>
        <authorList>
            <consortium name="The Broad Institute Genomics Platform"/>
            <consortium name="The Broad Institute Genome Sequencing Center for Infectious Disease"/>
            <person name="Wu L."/>
            <person name="Ma J."/>
        </authorList>
    </citation>
    <scope>NUCLEOTIDE SEQUENCE [LARGE SCALE GENOMIC DNA]</scope>
    <source>
        <strain evidence="7">JCM 16114</strain>
    </source>
</reference>
<comment type="subcellular location">
    <subcellularLocation>
        <location evidence="1">Membrane</location>
        <topology evidence="1">Single-pass membrane protein</topology>
    </subcellularLocation>
</comment>
<dbReference type="Proteomes" id="UP001499843">
    <property type="component" value="Unassembled WGS sequence"/>
</dbReference>
<evidence type="ECO:0000256" key="4">
    <source>
        <dbReference type="ARBA" id="ARBA00023136"/>
    </source>
</evidence>
<evidence type="ECO:0000313" key="6">
    <source>
        <dbReference type="EMBL" id="GAA2207738.1"/>
    </source>
</evidence>
<keyword evidence="5" id="KW-0732">Signal</keyword>
<gene>
    <name evidence="6" type="ORF">GCM10009850_031960</name>
</gene>
<accession>A0ABP5PB14</accession>
<organism evidence="6 7">
    <name type="scientific">Nonomuraea monospora</name>
    <dbReference type="NCBI Taxonomy" id="568818"/>
    <lineage>
        <taxon>Bacteria</taxon>
        <taxon>Bacillati</taxon>
        <taxon>Actinomycetota</taxon>
        <taxon>Actinomycetes</taxon>
        <taxon>Streptosporangiales</taxon>
        <taxon>Streptosporangiaceae</taxon>
        <taxon>Nonomuraea</taxon>
    </lineage>
</organism>
<keyword evidence="4" id="KW-0472">Membrane</keyword>
<evidence type="ECO:0000256" key="1">
    <source>
        <dbReference type="ARBA" id="ARBA00004167"/>
    </source>
</evidence>
<dbReference type="EMBL" id="BAAAQX010000007">
    <property type="protein sequence ID" value="GAA2207738.1"/>
    <property type="molecule type" value="Genomic_DNA"/>
</dbReference>
<proteinExistence type="predicted"/>
<keyword evidence="2" id="KW-0812">Transmembrane</keyword>
<dbReference type="PANTHER" id="PTHR30168:SF0">
    <property type="entry name" value="INNER MEMBRANE PROTEIN"/>
    <property type="match status" value="1"/>
</dbReference>
<keyword evidence="7" id="KW-1185">Reference proteome</keyword>
<protein>
    <recommendedName>
        <fullName evidence="8">Metalloprotease</fullName>
    </recommendedName>
</protein>
<evidence type="ECO:0000256" key="2">
    <source>
        <dbReference type="ARBA" id="ARBA00022692"/>
    </source>
</evidence>
<comment type="caution">
    <text evidence="6">The sequence shown here is derived from an EMBL/GenBank/DDBJ whole genome shotgun (WGS) entry which is preliminary data.</text>
</comment>
<dbReference type="PANTHER" id="PTHR30168">
    <property type="entry name" value="PUTATIVE MEMBRANE PROTEIN YPFJ"/>
    <property type="match status" value="1"/>
</dbReference>
<keyword evidence="3" id="KW-1133">Transmembrane helix</keyword>
<feature type="chain" id="PRO_5046928283" description="Metalloprotease" evidence="5">
    <location>
        <begin position="27"/>
        <end position="260"/>
    </location>
</feature>
<evidence type="ECO:0008006" key="8">
    <source>
        <dbReference type="Google" id="ProtNLM"/>
    </source>
</evidence>
<dbReference type="Pfam" id="PF04228">
    <property type="entry name" value="Zn_peptidase"/>
    <property type="match status" value="1"/>
</dbReference>
<feature type="signal peptide" evidence="5">
    <location>
        <begin position="1"/>
        <end position="26"/>
    </location>
</feature>
<evidence type="ECO:0000313" key="7">
    <source>
        <dbReference type="Proteomes" id="UP001499843"/>
    </source>
</evidence>